<name>A0A5C3NYY8_9APHY</name>
<evidence type="ECO:0000313" key="2">
    <source>
        <dbReference type="Proteomes" id="UP000308197"/>
    </source>
</evidence>
<dbReference type="EMBL" id="ML211471">
    <property type="protein sequence ID" value="TFK82574.1"/>
    <property type="molecule type" value="Genomic_DNA"/>
</dbReference>
<sequence>MSNAAAPLCAADAVLSGRSYGPLGRPYEYKHVEAPPRPGPKTAYGFVLGPKCRMRWARWYHEMAHGDELSTLPPDEVEHILDSAEMASRDMLPGLIYSEFPNLPRLRNRLLPVKGEIVPKFFVFVLRDDATWQGMNAPLRPEDVEAVRQRLGVGKQEPNWYRIDGNAW</sequence>
<gene>
    <name evidence="1" type="ORF">K466DRAFT_590407</name>
</gene>
<proteinExistence type="predicted"/>
<dbReference type="AlphaFoldDB" id="A0A5C3NYY8"/>
<organism evidence="1 2">
    <name type="scientific">Polyporus arcularius HHB13444</name>
    <dbReference type="NCBI Taxonomy" id="1314778"/>
    <lineage>
        <taxon>Eukaryota</taxon>
        <taxon>Fungi</taxon>
        <taxon>Dikarya</taxon>
        <taxon>Basidiomycota</taxon>
        <taxon>Agaricomycotina</taxon>
        <taxon>Agaricomycetes</taxon>
        <taxon>Polyporales</taxon>
        <taxon>Polyporaceae</taxon>
        <taxon>Polyporus</taxon>
    </lineage>
</organism>
<evidence type="ECO:0000313" key="1">
    <source>
        <dbReference type="EMBL" id="TFK82574.1"/>
    </source>
</evidence>
<dbReference type="InParanoid" id="A0A5C3NYY8"/>
<keyword evidence="2" id="KW-1185">Reference proteome</keyword>
<accession>A0A5C3NYY8</accession>
<reference evidence="1 2" key="1">
    <citation type="journal article" date="2019" name="Nat. Ecol. Evol.">
        <title>Megaphylogeny resolves global patterns of mushroom evolution.</title>
        <authorList>
            <person name="Varga T."/>
            <person name="Krizsan K."/>
            <person name="Foldi C."/>
            <person name="Dima B."/>
            <person name="Sanchez-Garcia M."/>
            <person name="Sanchez-Ramirez S."/>
            <person name="Szollosi G.J."/>
            <person name="Szarkandi J.G."/>
            <person name="Papp V."/>
            <person name="Albert L."/>
            <person name="Andreopoulos W."/>
            <person name="Angelini C."/>
            <person name="Antonin V."/>
            <person name="Barry K.W."/>
            <person name="Bougher N.L."/>
            <person name="Buchanan P."/>
            <person name="Buyck B."/>
            <person name="Bense V."/>
            <person name="Catcheside P."/>
            <person name="Chovatia M."/>
            <person name="Cooper J."/>
            <person name="Damon W."/>
            <person name="Desjardin D."/>
            <person name="Finy P."/>
            <person name="Geml J."/>
            <person name="Haridas S."/>
            <person name="Hughes K."/>
            <person name="Justo A."/>
            <person name="Karasinski D."/>
            <person name="Kautmanova I."/>
            <person name="Kiss B."/>
            <person name="Kocsube S."/>
            <person name="Kotiranta H."/>
            <person name="LaButti K.M."/>
            <person name="Lechner B.E."/>
            <person name="Liimatainen K."/>
            <person name="Lipzen A."/>
            <person name="Lukacs Z."/>
            <person name="Mihaltcheva S."/>
            <person name="Morgado L.N."/>
            <person name="Niskanen T."/>
            <person name="Noordeloos M.E."/>
            <person name="Ohm R.A."/>
            <person name="Ortiz-Santana B."/>
            <person name="Ovrebo C."/>
            <person name="Racz N."/>
            <person name="Riley R."/>
            <person name="Savchenko A."/>
            <person name="Shiryaev A."/>
            <person name="Soop K."/>
            <person name="Spirin V."/>
            <person name="Szebenyi C."/>
            <person name="Tomsovsky M."/>
            <person name="Tulloss R.E."/>
            <person name="Uehling J."/>
            <person name="Grigoriev I.V."/>
            <person name="Vagvolgyi C."/>
            <person name="Papp T."/>
            <person name="Martin F.M."/>
            <person name="Miettinen O."/>
            <person name="Hibbett D.S."/>
            <person name="Nagy L.G."/>
        </authorList>
    </citation>
    <scope>NUCLEOTIDE SEQUENCE [LARGE SCALE GENOMIC DNA]</scope>
    <source>
        <strain evidence="1 2">HHB13444</strain>
    </source>
</reference>
<dbReference type="Proteomes" id="UP000308197">
    <property type="component" value="Unassembled WGS sequence"/>
</dbReference>
<protein>
    <submittedName>
        <fullName evidence="1">Uncharacterized protein</fullName>
    </submittedName>
</protein>